<dbReference type="GO" id="GO:0009014">
    <property type="term" value="F:succinyl-diaminopimelate desuccinylase activity"/>
    <property type="evidence" value="ECO:0007669"/>
    <property type="project" value="UniProtKB-UniRule"/>
</dbReference>
<dbReference type="RefSeq" id="WP_132619653.1">
    <property type="nucleotide sequence ID" value="NZ_SMKV01000003.1"/>
</dbReference>
<keyword evidence="9" id="KW-0862">Zinc</keyword>
<feature type="domain" description="Peptidase M20 dimerisation" evidence="15">
    <location>
        <begin position="173"/>
        <end position="270"/>
    </location>
</feature>
<evidence type="ECO:0000256" key="6">
    <source>
        <dbReference type="ARBA" id="ARBA00022605"/>
    </source>
</evidence>
<evidence type="ECO:0000256" key="12">
    <source>
        <dbReference type="ARBA" id="ARBA00023285"/>
    </source>
</evidence>
<accession>A0A4R4V2P0</accession>
<dbReference type="PANTHER" id="PTHR43808:SF31">
    <property type="entry name" value="N-ACETYL-L-CITRULLINE DEACETYLASE"/>
    <property type="match status" value="1"/>
</dbReference>
<organism evidence="16 17">
    <name type="scientific">Saccharopolyspora aridisoli</name>
    <dbReference type="NCBI Taxonomy" id="2530385"/>
    <lineage>
        <taxon>Bacteria</taxon>
        <taxon>Bacillati</taxon>
        <taxon>Actinomycetota</taxon>
        <taxon>Actinomycetes</taxon>
        <taxon>Pseudonocardiales</taxon>
        <taxon>Pseudonocardiaceae</taxon>
        <taxon>Saccharopolyspora</taxon>
    </lineage>
</organism>
<evidence type="ECO:0000256" key="14">
    <source>
        <dbReference type="NCBIfam" id="TIGR01900"/>
    </source>
</evidence>
<dbReference type="Gene3D" id="3.30.70.360">
    <property type="match status" value="1"/>
</dbReference>
<dbReference type="FunFam" id="3.30.70.360:FF:000011">
    <property type="entry name" value="Succinyl-diaminopimelate desuccinylase"/>
    <property type="match status" value="1"/>
</dbReference>
<dbReference type="InterPro" id="IPR036264">
    <property type="entry name" value="Bact_exopeptidase_dim_dom"/>
</dbReference>
<dbReference type="PANTHER" id="PTHR43808">
    <property type="entry name" value="ACETYLORNITHINE DEACETYLASE"/>
    <property type="match status" value="1"/>
</dbReference>
<dbReference type="InterPro" id="IPR011650">
    <property type="entry name" value="Peptidase_M20_dimer"/>
</dbReference>
<dbReference type="Gene3D" id="3.40.630.10">
    <property type="entry name" value="Zn peptidases"/>
    <property type="match status" value="1"/>
</dbReference>
<evidence type="ECO:0000313" key="16">
    <source>
        <dbReference type="EMBL" id="TDC95944.1"/>
    </source>
</evidence>
<name>A0A4R4V2P0_9PSEU</name>
<gene>
    <name evidence="16" type="ORF">E1161_04045</name>
</gene>
<dbReference type="InterPro" id="IPR050072">
    <property type="entry name" value="Peptidase_M20A"/>
</dbReference>
<dbReference type="SUPFAM" id="SSF55031">
    <property type="entry name" value="Bacterial exopeptidase dimerisation domain"/>
    <property type="match status" value="1"/>
</dbReference>
<evidence type="ECO:0000256" key="10">
    <source>
        <dbReference type="ARBA" id="ARBA00022915"/>
    </source>
</evidence>
<evidence type="ECO:0000256" key="5">
    <source>
        <dbReference type="ARBA" id="ARBA00011921"/>
    </source>
</evidence>
<dbReference type="NCBIfam" id="TIGR01900">
    <property type="entry name" value="dapE-gram_pos"/>
    <property type="match status" value="1"/>
</dbReference>
<dbReference type="GO" id="GO:0046872">
    <property type="term" value="F:metal ion binding"/>
    <property type="evidence" value="ECO:0007669"/>
    <property type="project" value="UniProtKB-KW"/>
</dbReference>
<comment type="catalytic activity">
    <reaction evidence="13">
        <text>N-succinyl-(2S,6S)-2,6-diaminopimelate + H2O = (2S,6S)-2,6-diaminopimelate + succinate</text>
        <dbReference type="Rhea" id="RHEA:22608"/>
        <dbReference type="ChEBI" id="CHEBI:15377"/>
        <dbReference type="ChEBI" id="CHEBI:30031"/>
        <dbReference type="ChEBI" id="CHEBI:57609"/>
        <dbReference type="ChEBI" id="CHEBI:58087"/>
        <dbReference type="EC" id="3.5.1.18"/>
    </reaction>
</comment>
<reference evidence="16 17" key="1">
    <citation type="submission" date="2019-03" db="EMBL/GenBank/DDBJ databases">
        <title>Draft genome sequences of novel Actinobacteria.</title>
        <authorList>
            <person name="Sahin N."/>
            <person name="Ay H."/>
            <person name="Saygin H."/>
        </authorList>
    </citation>
    <scope>NUCLEOTIDE SEQUENCE [LARGE SCALE GENOMIC DNA]</scope>
    <source>
        <strain evidence="16 17">16K404</strain>
    </source>
</reference>
<evidence type="ECO:0000256" key="2">
    <source>
        <dbReference type="ARBA" id="ARBA00001947"/>
    </source>
</evidence>
<keyword evidence="12" id="KW-0170">Cobalt</keyword>
<evidence type="ECO:0000256" key="11">
    <source>
        <dbReference type="ARBA" id="ARBA00023154"/>
    </source>
</evidence>
<evidence type="ECO:0000256" key="8">
    <source>
        <dbReference type="ARBA" id="ARBA00022801"/>
    </source>
</evidence>
<dbReference type="Pfam" id="PF07687">
    <property type="entry name" value="M20_dimer"/>
    <property type="match status" value="1"/>
</dbReference>
<dbReference type="Pfam" id="PF01546">
    <property type="entry name" value="Peptidase_M20"/>
    <property type="match status" value="1"/>
</dbReference>
<keyword evidence="17" id="KW-1185">Reference proteome</keyword>
<keyword evidence="7" id="KW-0479">Metal-binding</keyword>
<evidence type="ECO:0000256" key="3">
    <source>
        <dbReference type="ARBA" id="ARBA00005130"/>
    </source>
</evidence>
<evidence type="ECO:0000259" key="15">
    <source>
        <dbReference type="Pfam" id="PF07687"/>
    </source>
</evidence>
<dbReference type="GO" id="GO:0009089">
    <property type="term" value="P:lysine biosynthetic process via diaminopimelate"/>
    <property type="evidence" value="ECO:0007669"/>
    <property type="project" value="UniProtKB-UniRule"/>
</dbReference>
<sequence>MTASLDLTSDPVELTAALVDIPSVSGSEKNIADAVEEALRAQAPHLEVVRNGEAVLARTNLDRDARVVLAGHLDTVPINDNLPSRRTGSGDDELLHGCGTTDMKSGDAVMLHLAATLTEPRHDLTFVFYDCEEIEAERNGLGRIERELPEWLDGDLAVVCEPSNAAIEAGCQGTIRVEVRTTGTRAHTARAWMGENAIHAAQPILQRLVDHTPRNPVIDGLQYREGLQAVKITGGIAGNVVPDSCVVTVNHRFAPDKSAEQAEAELRELFSGYEVVVTDLSAGALPGLTSPAAAELVEASNSEPVAKLGWTDVARFAARGLPAVNFGPGNPTLAHTRREHVRTTEIRHCATTLHRFLS</sequence>
<keyword evidence="10" id="KW-0220">Diaminopimelate biosynthesis</keyword>
<dbReference type="EC" id="3.5.1.18" evidence="5 14"/>
<evidence type="ECO:0000256" key="1">
    <source>
        <dbReference type="ARBA" id="ARBA00001941"/>
    </source>
</evidence>
<proteinExistence type="predicted"/>
<dbReference type="GO" id="GO:0019877">
    <property type="term" value="P:diaminopimelate biosynthetic process"/>
    <property type="evidence" value="ECO:0007669"/>
    <property type="project" value="UniProtKB-KW"/>
</dbReference>
<dbReference type="InterPro" id="IPR002933">
    <property type="entry name" value="Peptidase_M20"/>
</dbReference>
<dbReference type="AlphaFoldDB" id="A0A4R4V2P0"/>
<dbReference type="EMBL" id="SMKV01000003">
    <property type="protein sequence ID" value="TDC95944.1"/>
    <property type="molecule type" value="Genomic_DNA"/>
</dbReference>
<evidence type="ECO:0000256" key="13">
    <source>
        <dbReference type="ARBA" id="ARBA00051301"/>
    </source>
</evidence>
<keyword evidence="6" id="KW-0028">Amino-acid biosynthesis</keyword>
<dbReference type="SUPFAM" id="SSF53187">
    <property type="entry name" value="Zn-dependent exopeptidases"/>
    <property type="match status" value="1"/>
</dbReference>
<dbReference type="Proteomes" id="UP000294744">
    <property type="component" value="Unassembled WGS sequence"/>
</dbReference>
<evidence type="ECO:0000256" key="4">
    <source>
        <dbReference type="ARBA" id="ARBA00011738"/>
    </source>
</evidence>
<protein>
    <recommendedName>
        <fullName evidence="5 14">Succinyl-diaminopimelate desuccinylase</fullName>
        <ecNumber evidence="5 14">3.5.1.18</ecNumber>
    </recommendedName>
</protein>
<comment type="subunit">
    <text evidence="4">Homodimer.</text>
</comment>
<keyword evidence="8 16" id="KW-0378">Hydrolase</keyword>
<keyword evidence="11" id="KW-0457">Lysine biosynthesis</keyword>
<comment type="pathway">
    <text evidence="3">Amino-acid biosynthesis; L-lysine biosynthesis via DAP pathway; LL-2,6-diaminopimelate from (S)-tetrahydrodipicolinate (succinylase route): step 3/3.</text>
</comment>
<comment type="cofactor">
    <cofactor evidence="2">
        <name>Zn(2+)</name>
        <dbReference type="ChEBI" id="CHEBI:29105"/>
    </cofactor>
</comment>
<dbReference type="GO" id="GO:0006526">
    <property type="term" value="P:L-arginine biosynthetic process"/>
    <property type="evidence" value="ECO:0007669"/>
    <property type="project" value="TreeGrafter"/>
</dbReference>
<evidence type="ECO:0000256" key="7">
    <source>
        <dbReference type="ARBA" id="ARBA00022723"/>
    </source>
</evidence>
<comment type="cofactor">
    <cofactor evidence="1">
        <name>Co(2+)</name>
        <dbReference type="ChEBI" id="CHEBI:48828"/>
    </cofactor>
</comment>
<comment type="caution">
    <text evidence="16">The sequence shown here is derived from an EMBL/GenBank/DDBJ whole genome shotgun (WGS) entry which is preliminary data.</text>
</comment>
<evidence type="ECO:0000313" key="17">
    <source>
        <dbReference type="Proteomes" id="UP000294744"/>
    </source>
</evidence>
<dbReference type="InterPro" id="IPR010174">
    <property type="entry name" value="Succinyl-DAP_deSuclase_DapE"/>
</dbReference>
<dbReference type="OrthoDB" id="9809784at2"/>
<dbReference type="GO" id="GO:0008777">
    <property type="term" value="F:acetylornithine deacetylase activity"/>
    <property type="evidence" value="ECO:0007669"/>
    <property type="project" value="TreeGrafter"/>
</dbReference>
<evidence type="ECO:0000256" key="9">
    <source>
        <dbReference type="ARBA" id="ARBA00022833"/>
    </source>
</evidence>